<feature type="binding site" description="covalent" evidence="8">
    <location>
        <position position="38"/>
    </location>
    <ligand>
        <name>heme c</name>
        <dbReference type="ChEBI" id="CHEBI:61717"/>
        <label>1</label>
    </ligand>
</feature>
<evidence type="ECO:0000256" key="10">
    <source>
        <dbReference type="SAM" id="SignalP"/>
    </source>
</evidence>
<dbReference type="GO" id="GO:0020037">
    <property type="term" value="F:heme binding"/>
    <property type="evidence" value="ECO:0007669"/>
    <property type="project" value="InterPro"/>
</dbReference>
<reference evidence="12 13" key="1">
    <citation type="journal article" date="2015" name="Genome Announc.">
        <title>Complete Genome Sequence of Sedimenticola thiotaurini Strain SIP-G1, a Polyphosphate- and Polyhydroxyalkanoate-Accumulating Sulfur-Oxidizing Gammaproteobacterium Isolated from Salt Marsh Sediments.</title>
        <authorList>
            <person name="Flood B.E."/>
            <person name="Jones D.S."/>
            <person name="Bailey J.V."/>
        </authorList>
    </citation>
    <scope>NUCLEOTIDE SEQUENCE [LARGE SCALE GENOMIC DNA]</scope>
    <source>
        <strain evidence="12 13">SIP-G1</strain>
    </source>
</reference>
<keyword evidence="3 8" id="KW-0349">Heme</keyword>
<dbReference type="AlphaFoldDB" id="A0A0F7K1F0"/>
<dbReference type="PROSITE" id="PS51007">
    <property type="entry name" value="CYTC"/>
    <property type="match status" value="2"/>
</dbReference>
<dbReference type="Gene3D" id="1.10.760.10">
    <property type="entry name" value="Cytochrome c-like domain"/>
    <property type="match status" value="2"/>
</dbReference>
<keyword evidence="2" id="KW-0813">Transport</keyword>
<keyword evidence="6" id="KW-0249">Electron transport</keyword>
<gene>
    <name evidence="12" type="ORF">AAY24_10935</name>
</gene>
<feature type="binding site" description="axial binding residue" evidence="9">
    <location>
        <position position="178"/>
    </location>
    <ligand>
        <name>heme c</name>
        <dbReference type="ChEBI" id="CHEBI:61717"/>
        <label>2</label>
    </ligand>
    <ligandPart>
        <name>Fe</name>
        <dbReference type="ChEBI" id="CHEBI:18248"/>
    </ligandPart>
</feature>
<keyword evidence="5" id="KW-0574">Periplasm</keyword>
<evidence type="ECO:0000256" key="7">
    <source>
        <dbReference type="ARBA" id="ARBA00023004"/>
    </source>
</evidence>
<dbReference type="EMBL" id="CP011412">
    <property type="protein sequence ID" value="AKH20778.1"/>
    <property type="molecule type" value="Genomic_DNA"/>
</dbReference>
<dbReference type="GO" id="GO:0005506">
    <property type="term" value="F:iron ion binding"/>
    <property type="evidence" value="ECO:0007669"/>
    <property type="project" value="InterPro"/>
</dbReference>
<evidence type="ECO:0000259" key="11">
    <source>
        <dbReference type="PROSITE" id="PS51007"/>
    </source>
</evidence>
<evidence type="ECO:0000256" key="6">
    <source>
        <dbReference type="ARBA" id="ARBA00022982"/>
    </source>
</evidence>
<evidence type="ECO:0000256" key="5">
    <source>
        <dbReference type="ARBA" id="ARBA00022764"/>
    </source>
</evidence>
<feature type="domain" description="Cytochrome c" evidence="11">
    <location>
        <begin position="23"/>
        <end position="101"/>
    </location>
</feature>
<accession>A0A0F7K1F0</accession>
<evidence type="ECO:0000313" key="12">
    <source>
        <dbReference type="EMBL" id="AKH20778.1"/>
    </source>
</evidence>
<keyword evidence="4 9" id="KW-0479">Metal-binding</keyword>
<feature type="domain" description="Cytochrome c" evidence="11">
    <location>
        <begin position="110"/>
        <end position="201"/>
    </location>
</feature>
<dbReference type="InterPro" id="IPR009056">
    <property type="entry name" value="Cyt_c-like_dom"/>
</dbReference>
<keyword evidence="13" id="KW-1185">Reference proteome</keyword>
<protein>
    <submittedName>
        <fullName evidence="12">Cytochrome C</fullName>
    </submittedName>
</protein>
<dbReference type="Proteomes" id="UP000034410">
    <property type="component" value="Chromosome"/>
</dbReference>
<dbReference type="InterPro" id="IPR050597">
    <property type="entry name" value="Cytochrome_c_Oxidase_Subunit"/>
</dbReference>
<dbReference type="InterPro" id="IPR024167">
    <property type="entry name" value="Cytochrome_c4-like"/>
</dbReference>
<evidence type="ECO:0000256" key="3">
    <source>
        <dbReference type="ARBA" id="ARBA00022617"/>
    </source>
</evidence>
<feature type="binding site" description="covalent" evidence="8">
    <location>
        <position position="134"/>
    </location>
    <ligand>
        <name>heme c</name>
        <dbReference type="ChEBI" id="CHEBI:61717"/>
        <label>2</label>
    </ligand>
</feature>
<name>A0A0F7K1F0_9GAMM</name>
<evidence type="ECO:0000256" key="2">
    <source>
        <dbReference type="ARBA" id="ARBA00022448"/>
    </source>
</evidence>
<keyword evidence="10" id="KW-0732">Signal</keyword>
<feature type="binding site" description="axial binding residue" evidence="9">
    <location>
        <position position="135"/>
    </location>
    <ligand>
        <name>heme c</name>
        <dbReference type="ChEBI" id="CHEBI:61717"/>
        <label>2</label>
    </ligand>
    <ligandPart>
        <name>Fe</name>
        <dbReference type="ChEBI" id="CHEBI:18248"/>
    </ligandPart>
</feature>
<keyword evidence="7 9" id="KW-0408">Iron</keyword>
<feature type="binding site" description="axial binding residue" evidence="9">
    <location>
        <position position="78"/>
    </location>
    <ligand>
        <name>heme c</name>
        <dbReference type="ChEBI" id="CHEBI:61717"/>
        <label>1</label>
    </ligand>
    <ligandPart>
        <name>Fe</name>
        <dbReference type="ChEBI" id="CHEBI:18248"/>
    </ligandPart>
</feature>
<dbReference type="InterPro" id="IPR036909">
    <property type="entry name" value="Cyt_c-like_dom_sf"/>
</dbReference>
<dbReference type="Pfam" id="PF00034">
    <property type="entry name" value="Cytochrom_C"/>
    <property type="match status" value="2"/>
</dbReference>
<dbReference type="PANTHER" id="PTHR33751">
    <property type="entry name" value="CBB3-TYPE CYTOCHROME C OXIDASE SUBUNIT FIXP"/>
    <property type="match status" value="1"/>
</dbReference>
<organism evidence="12 13">
    <name type="scientific">Sedimenticola thiotaurini</name>
    <dbReference type="NCBI Taxonomy" id="1543721"/>
    <lineage>
        <taxon>Bacteria</taxon>
        <taxon>Pseudomonadati</taxon>
        <taxon>Pseudomonadota</taxon>
        <taxon>Gammaproteobacteria</taxon>
        <taxon>Chromatiales</taxon>
        <taxon>Sedimenticolaceae</taxon>
        <taxon>Sedimenticola</taxon>
    </lineage>
</organism>
<evidence type="ECO:0000256" key="8">
    <source>
        <dbReference type="PIRSR" id="PIRSR000005-1"/>
    </source>
</evidence>
<evidence type="ECO:0000313" key="13">
    <source>
        <dbReference type="Proteomes" id="UP000034410"/>
    </source>
</evidence>
<dbReference type="GO" id="GO:0042597">
    <property type="term" value="C:periplasmic space"/>
    <property type="evidence" value="ECO:0007669"/>
    <property type="project" value="UniProtKB-SubCell"/>
</dbReference>
<dbReference type="KEGG" id="seds:AAY24_10935"/>
<feature type="binding site" description="axial binding residue" evidence="9">
    <location>
        <position position="39"/>
    </location>
    <ligand>
        <name>heme c</name>
        <dbReference type="ChEBI" id="CHEBI:61717"/>
        <label>1</label>
    </ligand>
    <ligandPart>
        <name>Fe</name>
        <dbReference type="ChEBI" id="CHEBI:18248"/>
    </ligandPart>
</feature>
<feature type="chain" id="PRO_5002517923" evidence="10">
    <location>
        <begin position="22"/>
        <end position="201"/>
    </location>
</feature>
<dbReference type="PATRIC" id="fig|1543721.4.peg.2266"/>
<dbReference type="PANTHER" id="PTHR33751:SF9">
    <property type="entry name" value="CYTOCHROME C4"/>
    <property type="match status" value="1"/>
</dbReference>
<feature type="binding site" description="covalent" evidence="8">
    <location>
        <position position="131"/>
    </location>
    <ligand>
        <name>heme c</name>
        <dbReference type="ChEBI" id="CHEBI:61717"/>
        <label>2</label>
    </ligand>
</feature>
<dbReference type="OrthoDB" id="9773456at2"/>
<sequence>MNKWLVSVSILLAMAVGTAQAAGDAEAGKTKSAVCLACHGADGNSANAIWPKLAGQHPSYIKKQLLDFKGGVRKNDLMSPMATPLSEQDMDDLAAYFSSQEQAPGTAAADQVELGAKIYRAGNAATNVASCMACHGPTGMGNPGAKFPRISGQHAAYVEKMLKDFRSGDRSNDNAKMMRDVVARMTDQEIAAVAQYVQGLR</sequence>
<evidence type="ECO:0000256" key="1">
    <source>
        <dbReference type="ARBA" id="ARBA00004418"/>
    </source>
</evidence>
<dbReference type="GO" id="GO:0009055">
    <property type="term" value="F:electron transfer activity"/>
    <property type="evidence" value="ECO:0007669"/>
    <property type="project" value="InterPro"/>
</dbReference>
<feature type="signal peptide" evidence="10">
    <location>
        <begin position="1"/>
        <end position="21"/>
    </location>
</feature>
<comment type="subcellular location">
    <subcellularLocation>
        <location evidence="1">Periplasm</location>
    </subcellularLocation>
</comment>
<dbReference type="RefSeq" id="WP_046859708.1">
    <property type="nucleotide sequence ID" value="NZ_CP011412.1"/>
</dbReference>
<proteinExistence type="predicted"/>
<comment type="PTM">
    <text evidence="8">Binds 2 heme c groups covalently per subunit.</text>
</comment>
<evidence type="ECO:0000256" key="9">
    <source>
        <dbReference type="PIRSR" id="PIRSR000005-2"/>
    </source>
</evidence>
<dbReference type="PIRSF" id="PIRSF000005">
    <property type="entry name" value="Cytochrome_c4"/>
    <property type="match status" value="1"/>
</dbReference>
<dbReference type="SUPFAM" id="SSF46626">
    <property type="entry name" value="Cytochrome c"/>
    <property type="match status" value="2"/>
</dbReference>
<evidence type="ECO:0000256" key="4">
    <source>
        <dbReference type="ARBA" id="ARBA00022723"/>
    </source>
</evidence>
<feature type="binding site" description="covalent" evidence="8">
    <location>
        <position position="35"/>
    </location>
    <ligand>
        <name>heme c</name>
        <dbReference type="ChEBI" id="CHEBI:61717"/>
        <label>1</label>
    </ligand>
</feature>